<dbReference type="Proteomes" id="UP000276770">
    <property type="component" value="Unassembled WGS sequence"/>
</dbReference>
<comment type="caution">
    <text evidence="1">The sequence shown here is derived from an EMBL/GenBank/DDBJ whole genome shotgun (WGS) entry which is preliminary data.</text>
</comment>
<evidence type="ECO:0000313" key="1">
    <source>
        <dbReference type="EMBL" id="RLQ95892.1"/>
    </source>
</evidence>
<proteinExistence type="predicted"/>
<name>A0A3L7K5A6_9BACI</name>
<organism evidence="1 2">
    <name type="scientific">Falsibacillus albus</name>
    <dbReference type="NCBI Taxonomy" id="2478915"/>
    <lineage>
        <taxon>Bacteria</taxon>
        <taxon>Bacillati</taxon>
        <taxon>Bacillota</taxon>
        <taxon>Bacilli</taxon>
        <taxon>Bacillales</taxon>
        <taxon>Bacillaceae</taxon>
        <taxon>Falsibacillus</taxon>
    </lineage>
</organism>
<reference evidence="1 2" key="1">
    <citation type="submission" date="2018-10" db="EMBL/GenBank/DDBJ databases">
        <title>Falsibacillus sp. genome draft.</title>
        <authorList>
            <person name="Shi S."/>
        </authorList>
    </citation>
    <scope>NUCLEOTIDE SEQUENCE [LARGE SCALE GENOMIC DNA]</scope>
    <source>
        <strain evidence="1 2">GY 10110</strain>
    </source>
</reference>
<dbReference type="AlphaFoldDB" id="A0A3L7K5A6"/>
<dbReference type="RefSeq" id="WP_121680418.1">
    <property type="nucleotide sequence ID" value="NZ_RCVZ01000005.1"/>
</dbReference>
<sequence>MPSIQDALYNYLTIYYVSRARPEDTAAKTTLDFFSDMLMKEFNIPDWTIEEKEHEIIAHCSIGNSIKNYRFPKELISCMLQQMEEYPERYA</sequence>
<dbReference type="OrthoDB" id="2692034at2"/>
<accession>A0A3L7K5A6</accession>
<gene>
    <name evidence="1" type="ORF">D9X91_09760</name>
</gene>
<evidence type="ECO:0000313" key="2">
    <source>
        <dbReference type="Proteomes" id="UP000276770"/>
    </source>
</evidence>
<protein>
    <submittedName>
        <fullName evidence="1">Uncharacterized protein</fullName>
    </submittedName>
</protein>
<keyword evidence="2" id="KW-1185">Reference proteome</keyword>
<dbReference type="EMBL" id="RCVZ01000005">
    <property type="protein sequence ID" value="RLQ95892.1"/>
    <property type="molecule type" value="Genomic_DNA"/>
</dbReference>